<sequence>MIITNKFNLPAPFVSLAQRDYIFEPNEYRVTSLLKGVRETILERRHHEKIERDVSDMVWLLFGTAVHAVLERHEEGEHELKEERIKIPFGNYILSGQFDLYNDKTKIVTDYKTASVWKIIFGDFEDWRRQLLIYCYMLRKIGFDAQGAQVVAFLKDHSKRDAKIKADYPPYPVQTVKFTFTDADFAECEEWLTAKFKEIAAAEKLPDDELPICTPEERFNSGDKFAVLRKGRKTALRVLDSMEEAKQWMSENGGDEIQVRPGEDKKCIDYCAACEFCNYYREKVVNGNGGSKAV</sequence>
<dbReference type="AlphaFoldDB" id="A0A1M6M2K0"/>
<evidence type="ECO:0000256" key="6">
    <source>
        <dbReference type="ARBA" id="ARBA00023125"/>
    </source>
</evidence>
<evidence type="ECO:0000256" key="4">
    <source>
        <dbReference type="ARBA" id="ARBA00022806"/>
    </source>
</evidence>
<dbReference type="EMBL" id="FQZV01000041">
    <property type="protein sequence ID" value="SHJ77721.1"/>
    <property type="molecule type" value="Genomic_DNA"/>
</dbReference>
<keyword evidence="10" id="KW-1185">Reference proteome</keyword>
<evidence type="ECO:0000256" key="1">
    <source>
        <dbReference type="ARBA" id="ARBA00022741"/>
    </source>
</evidence>
<evidence type="ECO:0000256" key="3">
    <source>
        <dbReference type="ARBA" id="ARBA00022801"/>
    </source>
</evidence>
<dbReference type="Pfam" id="PF12705">
    <property type="entry name" value="PDDEXK_1"/>
    <property type="match status" value="1"/>
</dbReference>
<keyword evidence="1" id="KW-0547">Nucleotide-binding</keyword>
<keyword evidence="2" id="KW-0227">DNA damage</keyword>
<keyword evidence="4" id="KW-0347">Helicase</keyword>
<evidence type="ECO:0000256" key="2">
    <source>
        <dbReference type="ARBA" id="ARBA00022763"/>
    </source>
</evidence>
<dbReference type="Proteomes" id="UP000184536">
    <property type="component" value="Unassembled WGS sequence"/>
</dbReference>
<dbReference type="InterPro" id="IPR038726">
    <property type="entry name" value="PDDEXK_AddAB-type"/>
</dbReference>
<dbReference type="RefSeq" id="WP_110941899.1">
    <property type="nucleotide sequence ID" value="NZ_FQZV01000041.1"/>
</dbReference>
<gene>
    <name evidence="9" type="ORF">SAMN02745975_02840</name>
</gene>
<dbReference type="OrthoDB" id="3034308at2"/>
<accession>A0A1M6M2K0</accession>
<proteinExistence type="predicted"/>
<keyword evidence="6" id="KW-0238">DNA-binding</keyword>
<evidence type="ECO:0000313" key="9">
    <source>
        <dbReference type="EMBL" id="SHJ77721.1"/>
    </source>
</evidence>
<organism evidence="9 10">
    <name type="scientific">Geosporobacter subterraneus DSM 17957</name>
    <dbReference type="NCBI Taxonomy" id="1121919"/>
    <lineage>
        <taxon>Bacteria</taxon>
        <taxon>Bacillati</taxon>
        <taxon>Bacillota</taxon>
        <taxon>Clostridia</taxon>
        <taxon>Peptostreptococcales</taxon>
        <taxon>Thermotaleaceae</taxon>
        <taxon>Geosporobacter</taxon>
    </lineage>
</organism>
<name>A0A1M6M2K0_9FIRM</name>
<evidence type="ECO:0000259" key="8">
    <source>
        <dbReference type="Pfam" id="PF12705"/>
    </source>
</evidence>
<evidence type="ECO:0000256" key="5">
    <source>
        <dbReference type="ARBA" id="ARBA00022840"/>
    </source>
</evidence>
<reference evidence="10" key="1">
    <citation type="submission" date="2016-11" db="EMBL/GenBank/DDBJ databases">
        <authorList>
            <person name="Varghese N."/>
            <person name="Submissions S."/>
        </authorList>
    </citation>
    <scope>NUCLEOTIDE SEQUENCE [LARGE SCALE GENOMIC DNA]</scope>
    <source>
        <strain evidence="10">DSM 17957</strain>
    </source>
</reference>
<keyword evidence="7" id="KW-0234">DNA repair</keyword>
<dbReference type="InterPro" id="IPR011604">
    <property type="entry name" value="PDDEXK-like_dom_sf"/>
</dbReference>
<keyword evidence="3" id="KW-0378">Hydrolase</keyword>
<dbReference type="STRING" id="1121919.SAMN02745975_02840"/>
<evidence type="ECO:0000256" key="7">
    <source>
        <dbReference type="ARBA" id="ARBA00023204"/>
    </source>
</evidence>
<dbReference type="GO" id="GO:0016787">
    <property type="term" value="F:hydrolase activity"/>
    <property type="evidence" value="ECO:0007669"/>
    <property type="project" value="UniProtKB-KW"/>
</dbReference>
<protein>
    <submittedName>
        <fullName evidence="9">PD-(D/E)XK nuclease superfamily protein</fullName>
    </submittedName>
</protein>
<evidence type="ECO:0000313" key="10">
    <source>
        <dbReference type="Proteomes" id="UP000184536"/>
    </source>
</evidence>
<keyword evidence="5" id="KW-0067">ATP-binding</keyword>
<dbReference type="Gene3D" id="3.90.320.10">
    <property type="match status" value="1"/>
</dbReference>
<feature type="domain" description="PD-(D/E)XK endonuclease-like" evidence="8">
    <location>
        <begin position="79"/>
        <end position="208"/>
    </location>
</feature>